<dbReference type="RefSeq" id="WP_135484309.1">
    <property type="nucleotide sequence ID" value="NZ_SRMF01000008.1"/>
</dbReference>
<evidence type="ECO:0000313" key="11">
    <source>
        <dbReference type="EMBL" id="TGG91525.1"/>
    </source>
</evidence>
<dbReference type="EMBL" id="SRMF01000008">
    <property type="protein sequence ID" value="TGG91525.1"/>
    <property type="molecule type" value="Genomic_DNA"/>
</dbReference>
<dbReference type="InterPro" id="IPR023205">
    <property type="entry name" value="DsbA/DsbL"/>
</dbReference>
<evidence type="ECO:0000256" key="6">
    <source>
        <dbReference type="ARBA" id="ARBA00023284"/>
    </source>
</evidence>
<dbReference type="PROSITE" id="PS51352">
    <property type="entry name" value="THIOREDOXIN_2"/>
    <property type="match status" value="1"/>
</dbReference>
<keyword evidence="6" id="KW-0676">Redox-active center</keyword>
<comment type="caution">
    <text evidence="11">The sequence shown here is derived from an EMBL/GenBank/DDBJ whole genome shotgun (WGS) entry which is preliminary data.</text>
</comment>
<keyword evidence="5 7" id="KW-1015">Disulfide bond</keyword>
<dbReference type="InterPro" id="IPR013766">
    <property type="entry name" value="Thioredoxin_domain"/>
</dbReference>
<accession>A0A4Z0WCU1</accession>
<evidence type="ECO:0000256" key="7">
    <source>
        <dbReference type="PIRNR" id="PIRNR001488"/>
    </source>
</evidence>
<organism evidence="11 12">
    <name type="scientific">Natronospirillum operosum</name>
    <dbReference type="NCBI Taxonomy" id="2759953"/>
    <lineage>
        <taxon>Bacteria</taxon>
        <taxon>Pseudomonadati</taxon>
        <taxon>Pseudomonadota</taxon>
        <taxon>Gammaproteobacteria</taxon>
        <taxon>Oceanospirillales</taxon>
        <taxon>Natronospirillaceae</taxon>
        <taxon>Natronospirillum</taxon>
    </lineage>
</organism>
<dbReference type="SUPFAM" id="SSF52833">
    <property type="entry name" value="Thioredoxin-like"/>
    <property type="match status" value="1"/>
</dbReference>
<name>A0A4Z0WCU1_9GAMM</name>
<gene>
    <name evidence="11" type="ORF">E4656_15970</name>
</gene>
<dbReference type="Pfam" id="PF01323">
    <property type="entry name" value="DSBA"/>
    <property type="match status" value="1"/>
</dbReference>
<reference evidence="11 12" key="1">
    <citation type="submission" date="2019-04" db="EMBL/GenBank/DDBJ databases">
        <title>Natronospirillum operosus gen. nov., sp. nov., a haloalkaliphilic satellite isolated from decaying biomass of laboratory culture of cyanobacterium Geitlerinema sp. and proposal of Natronospirillaceae fam. nov. and Saccharospirillaceae fam. nov.</title>
        <authorList>
            <person name="Kevbrin V."/>
            <person name="Boltyanskaya Y."/>
            <person name="Koziaeva V."/>
            <person name="Grouzdev D.S."/>
            <person name="Park M."/>
            <person name="Cho J."/>
        </authorList>
    </citation>
    <scope>NUCLEOTIDE SEQUENCE [LARGE SCALE GENOMIC DNA]</scope>
    <source>
        <strain evidence="11 12">G-116</strain>
    </source>
</reference>
<sequence>MKRRIALASAMLAALLTVHTVKADHLEEGVHYRTLSSPVNVSIPRDKDGIIHEFFWYGCIHCYNLEPAVIEFKNDLPDNLAFEEVPATFSEVHELHGRAFYAWQFLNLPEDTHQALYDEIFVNNNDLRSERALADFFAERGVDAEDFRKMMNSFSVQTKIRVAQNLTAGAQVRGTPSVMVNGRYMIESGMPGVSSNEEMLRIARELALEQASD</sequence>
<evidence type="ECO:0000313" key="12">
    <source>
        <dbReference type="Proteomes" id="UP000297475"/>
    </source>
</evidence>
<dbReference type="CDD" id="cd03019">
    <property type="entry name" value="DsbA_DsbA"/>
    <property type="match status" value="1"/>
</dbReference>
<dbReference type="OrthoDB" id="9784896at2"/>
<dbReference type="GO" id="GO:0042597">
    <property type="term" value="C:periplasmic space"/>
    <property type="evidence" value="ECO:0007669"/>
    <property type="project" value="UniProtKB-SubCell"/>
</dbReference>
<comment type="similarity">
    <text evidence="2">Belongs to the thioredoxin family. DsbA subfamily.</text>
</comment>
<protein>
    <recommendedName>
        <fullName evidence="7">Thiol:disulfide interchange protein</fullName>
    </recommendedName>
</protein>
<evidence type="ECO:0000256" key="2">
    <source>
        <dbReference type="ARBA" id="ARBA00005791"/>
    </source>
</evidence>
<dbReference type="AlphaFoldDB" id="A0A4Z0WCU1"/>
<feature type="signal peptide" evidence="9">
    <location>
        <begin position="1"/>
        <end position="23"/>
    </location>
</feature>
<evidence type="ECO:0000256" key="1">
    <source>
        <dbReference type="ARBA" id="ARBA00004418"/>
    </source>
</evidence>
<keyword evidence="12" id="KW-1185">Reference proteome</keyword>
<dbReference type="InterPro" id="IPR036249">
    <property type="entry name" value="Thioredoxin-like_sf"/>
</dbReference>
<evidence type="ECO:0000256" key="3">
    <source>
        <dbReference type="ARBA" id="ARBA00022729"/>
    </source>
</evidence>
<evidence type="ECO:0000256" key="4">
    <source>
        <dbReference type="ARBA" id="ARBA00022764"/>
    </source>
</evidence>
<proteinExistence type="inferred from homology"/>
<comment type="subcellular location">
    <subcellularLocation>
        <location evidence="1 7">Periplasm</location>
    </subcellularLocation>
</comment>
<dbReference type="GO" id="GO:0016491">
    <property type="term" value="F:oxidoreductase activity"/>
    <property type="evidence" value="ECO:0007669"/>
    <property type="project" value="InterPro"/>
</dbReference>
<dbReference type="PANTHER" id="PTHR35891">
    <property type="entry name" value="THIOL:DISULFIDE INTERCHANGE PROTEIN DSBA"/>
    <property type="match status" value="1"/>
</dbReference>
<evidence type="ECO:0000256" key="5">
    <source>
        <dbReference type="ARBA" id="ARBA00023157"/>
    </source>
</evidence>
<evidence type="ECO:0000256" key="8">
    <source>
        <dbReference type="PIRSR" id="PIRSR001488-1"/>
    </source>
</evidence>
<dbReference type="PANTHER" id="PTHR35891:SF2">
    <property type="entry name" value="THIOL:DISULFIDE INTERCHANGE PROTEIN DSBA"/>
    <property type="match status" value="1"/>
</dbReference>
<evidence type="ECO:0000259" key="10">
    <source>
        <dbReference type="PROSITE" id="PS51352"/>
    </source>
</evidence>
<keyword evidence="4 7" id="KW-0574">Periplasm</keyword>
<dbReference type="PIRSF" id="PIRSF001488">
    <property type="entry name" value="Tdi_protein"/>
    <property type="match status" value="1"/>
</dbReference>
<dbReference type="Gene3D" id="3.40.30.10">
    <property type="entry name" value="Glutaredoxin"/>
    <property type="match status" value="1"/>
</dbReference>
<feature type="chain" id="PRO_5021250148" description="Thiol:disulfide interchange protein" evidence="9">
    <location>
        <begin position="24"/>
        <end position="213"/>
    </location>
</feature>
<feature type="domain" description="Thioredoxin" evidence="10">
    <location>
        <begin position="7"/>
        <end position="156"/>
    </location>
</feature>
<evidence type="ECO:0000256" key="9">
    <source>
        <dbReference type="SAM" id="SignalP"/>
    </source>
</evidence>
<feature type="disulfide bond" description="Redox-active" evidence="8">
    <location>
        <begin position="59"/>
        <end position="62"/>
    </location>
</feature>
<keyword evidence="3 9" id="KW-0732">Signal</keyword>
<dbReference type="Proteomes" id="UP000297475">
    <property type="component" value="Unassembled WGS sequence"/>
</dbReference>
<dbReference type="InterPro" id="IPR001853">
    <property type="entry name" value="DSBA-like_thioredoxin_dom"/>
</dbReference>
<dbReference type="InterPro" id="IPR050824">
    <property type="entry name" value="Thiol_disulfide_DsbA"/>
</dbReference>